<keyword evidence="3 5" id="KW-0378">Hydrolase</keyword>
<dbReference type="InterPro" id="IPR011034">
    <property type="entry name" value="Formyl_transferase-like_C_sf"/>
</dbReference>
<dbReference type="AlphaFoldDB" id="A0A9W6GMD5"/>
<dbReference type="PANTHER" id="PTHR10429">
    <property type="entry name" value="DNA-3-METHYLADENINE GLYCOSYLASE"/>
    <property type="match status" value="1"/>
</dbReference>
<evidence type="ECO:0000313" key="7">
    <source>
        <dbReference type="Proteomes" id="UP001144471"/>
    </source>
</evidence>
<protein>
    <recommendedName>
        <fullName evidence="5">Putative 3-methyladenine DNA glycosylase</fullName>
        <ecNumber evidence="5">3.2.2.-</ecNumber>
    </recommendedName>
</protein>
<dbReference type="CDD" id="cd00540">
    <property type="entry name" value="AAG"/>
    <property type="match status" value="1"/>
</dbReference>
<evidence type="ECO:0000256" key="1">
    <source>
        <dbReference type="ARBA" id="ARBA00009232"/>
    </source>
</evidence>
<name>A0A9W6GMD5_9FUSO</name>
<evidence type="ECO:0000256" key="4">
    <source>
        <dbReference type="ARBA" id="ARBA00023204"/>
    </source>
</evidence>
<comment type="caution">
    <text evidence="6">The sequence shown here is derived from an EMBL/GenBank/DDBJ whole genome shotgun (WGS) entry which is preliminary data.</text>
</comment>
<reference evidence="6" key="1">
    <citation type="submission" date="2022-12" db="EMBL/GenBank/DDBJ databases">
        <title>Reference genome sequencing for broad-spectrum identification of bacterial and archaeal isolates by mass spectrometry.</title>
        <authorList>
            <person name="Sekiguchi Y."/>
            <person name="Tourlousse D.M."/>
        </authorList>
    </citation>
    <scope>NUCLEOTIDE SEQUENCE</scope>
    <source>
        <strain evidence="6">10succ1</strain>
    </source>
</reference>
<dbReference type="InterPro" id="IPR036995">
    <property type="entry name" value="MPG_sf"/>
</dbReference>
<dbReference type="RefSeq" id="WP_281835853.1">
    <property type="nucleotide sequence ID" value="NZ_BSDY01000009.1"/>
</dbReference>
<dbReference type="Gene3D" id="3.10.300.10">
    <property type="entry name" value="Methylpurine-DNA glycosylase (MPG)"/>
    <property type="match status" value="1"/>
</dbReference>
<comment type="similarity">
    <text evidence="1 5">Belongs to the DNA glycosylase MPG family.</text>
</comment>
<evidence type="ECO:0000256" key="5">
    <source>
        <dbReference type="HAMAP-Rule" id="MF_00527"/>
    </source>
</evidence>
<keyword evidence="7" id="KW-1185">Reference proteome</keyword>
<dbReference type="SUPFAM" id="SSF50486">
    <property type="entry name" value="FMT C-terminal domain-like"/>
    <property type="match status" value="1"/>
</dbReference>
<dbReference type="HAMAP" id="MF_00527">
    <property type="entry name" value="3MGH"/>
    <property type="match status" value="1"/>
</dbReference>
<proteinExistence type="inferred from homology"/>
<evidence type="ECO:0000256" key="2">
    <source>
        <dbReference type="ARBA" id="ARBA00022763"/>
    </source>
</evidence>
<dbReference type="GO" id="GO:0003905">
    <property type="term" value="F:alkylbase DNA N-glycosylase activity"/>
    <property type="evidence" value="ECO:0007669"/>
    <property type="project" value="InterPro"/>
</dbReference>
<gene>
    <name evidence="6" type="ORF">PM10SUCC1_21090</name>
</gene>
<dbReference type="NCBIfam" id="TIGR00567">
    <property type="entry name" value="3mg"/>
    <property type="match status" value="1"/>
</dbReference>
<evidence type="ECO:0000256" key="3">
    <source>
        <dbReference type="ARBA" id="ARBA00022801"/>
    </source>
</evidence>
<sequence length="195" mass="22594">MRLTREFYRREGRQVARELLGKILVRNYKGSVLRARIVETEAYLGPEDRASHAWKNKRTERTETMYLQGGHLYIYLIYGMYNCLNVVASVEGIPHAVLIRGVEPLEGEEVMRGLRNCKKKYELTNGPGKLCMALGIERRDNGVDLATSPDIWLEDDGYVPGEVVCARRVGIEYAGDYREMLWRYYIEGNPWVSRR</sequence>
<dbReference type="EC" id="3.2.2.-" evidence="5"/>
<keyword evidence="2 5" id="KW-0227">DNA damage</keyword>
<dbReference type="PANTHER" id="PTHR10429:SF0">
    <property type="entry name" value="DNA-3-METHYLADENINE GLYCOSYLASE"/>
    <property type="match status" value="1"/>
</dbReference>
<keyword evidence="4 5" id="KW-0234">DNA repair</keyword>
<organism evidence="6 7">
    <name type="scientific">Propionigenium maris DSM 9537</name>
    <dbReference type="NCBI Taxonomy" id="1123000"/>
    <lineage>
        <taxon>Bacteria</taxon>
        <taxon>Fusobacteriati</taxon>
        <taxon>Fusobacteriota</taxon>
        <taxon>Fusobacteriia</taxon>
        <taxon>Fusobacteriales</taxon>
        <taxon>Fusobacteriaceae</taxon>
        <taxon>Propionigenium</taxon>
    </lineage>
</organism>
<dbReference type="NCBIfam" id="NF002003">
    <property type="entry name" value="PRK00802.1-3"/>
    <property type="match status" value="1"/>
</dbReference>
<dbReference type="EMBL" id="BSDY01000009">
    <property type="protein sequence ID" value="GLI56595.1"/>
    <property type="molecule type" value="Genomic_DNA"/>
</dbReference>
<dbReference type="FunFam" id="3.10.300.10:FF:000001">
    <property type="entry name" value="Putative 3-methyladenine DNA glycosylase"/>
    <property type="match status" value="1"/>
</dbReference>
<dbReference type="GO" id="GO:0003677">
    <property type="term" value="F:DNA binding"/>
    <property type="evidence" value="ECO:0007669"/>
    <property type="project" value="InterPro"/>
</dbReference>
<evidence type="ECO:0000313" key="6">
    <source>
        <dbReference type="EMBL" id="GLI56595.1"/>
    </source>
</evidence>
<accession>A0A9W6GMD5</accession>
<dbReference type="GO" id="GO:0006284">
    <property type="term" value="P:base-excision repair"/>
    <property type="evidence" value="ECO:0007669"/>
    <property type="project" value="InterPro"/>
</dbReference>
<dbReference type="Pfam" id="PF02245">
    <property type="entry name" value="Pur_DNA_glyco"/>
    <property type="match status" value="1"/>
</dbReference>
<dbReference type="Proteomes" id="UP001144471">
    <property type="component" value="Unassembled WGS sequence"/>
</dbReference>
<dbReference type="InterPro" id="IPR003180">
    <property type="entry name" value="MPG"/>
</dbReference>